<keyword evidence="3" id="KW-1185">Reference proteome</keyword>
<dbReference type="Proteomes" id="UP000623461">
    <property type="component" value="Unassembled WGS sequence"/>
</dbReference>
<feature type="domain" description="DUF559" evidence="1">
    <location>
        <begin position="225"/>
        <end position="289"/>
    </location>
</feature>
<dbReference type="SUPFAM" id="SSF52980">
    <property type="entry name" value="Restriction endonuclease-like"/>
    <property type="match status" value="1"/>
</dbReference>
<proteinExistence type="predicted"/>
<comment type="caution">
    <text evidence="2">The sequence shown here is derived from an EMBL/GenBank/DDBJ whole genome shotgun (WGS) entry which is preliminary data.</text>
</comment>
<sequence length="318" mass="35901">MFHSGPMEFDATKPSDSPFLRADEAGDHLSDWRFRRAHRALFRGVYVAAQTPVTHRLLAEGALLLAEPGSYLSHHTAARLWGGVVPDHPDVHVTYPRMRAQCSGIAAHRPKARQQVVRWRGLPITGPIQTFLDMSHLLGLVDLVILGDSLVRRKRFTPDHLVTMAEKHSGPHSRLARRAAQLVRAGVDSAMETKLRLLIVLAGLPEPEVDHRVHDSDGTLLRRYDLAYLAHRLIIEYDGRHHAESEEQWHHDIDRDEELDDGGVRRLVIVSKDIHSTPARTLGRITRAMRQRGMTVPPLKDEWRRHFAGRAGDLALPA</sequence>
<gene>
    <name evidence="2" type="ORF">GCM10009721_22660</name>
</gene>
<dbReference type="Gene3D" id="3.40.960.10">
    <property type="entry name" value="VSR Endonuclease"/>
    <property type="match status" value="1"/>
</dbReference>
<organism evidence="2 3">
    <name type="scientific">Terrabacter tumescens</name>
    <dbReference type="NCBI Taxonomy" id="60443"/>
    <lineage>
        <taxon>Bacteria</taxon>
        <taxon>Bacillati</taxon>
        <taxon>Actinomycetota</taxon>
        <taxon>Actinomycetes</taxon>
        <taxon>Micrococcales</taxon>
        <taxon>Intrasporangiaceae</taxon>
        <taxon>Terrabacter</taxon>
    </lineage>
</organism>
<protein>
    <recommendedName>
        <fullName evidence="1">DUF559 domain-containing protein</fullName>
    </recommendedName>
</protein>
<dbReference type="InterPro" id="IPR007569">
    <property type="entry name" value="DUF559"/>
</dbReference>
<accession>A0ABQ2HZY5</accession>
<name>A0ABQ2HZY5_9MICO</name>
<evidence type="ECO:0000259" key="1">
    <source>
        <dbReference type="Pfam" id="PF04480"/>
    </source>
</evidence>
<dbReference type="EMBL" id="BMNZ01000004">
    <property type="protein sequence ID" value="GGM95690.1"/>
    <property type="molecule type" value="Genomic_DNA"/>
</dbReference>
<evidence type="ECO:0000313" key="2">
    <source>
        <dbReference type="EMBL" id="GGM95690.1"/>
    </source>
</evidence>
<evidence type="ECO:0000313" key="3">
    <source>
        <dbReference type="Proteomes" id="UP000623461"/>
    </source>
</evidence>
<dbReference type="InterPro" id="IPR011335">
    <property type="entry name" value="Restrct_endonuc-II-like"/>
</dbReference>
<dbReference type="Pfam" id="PF04480">
    <property type="entry name" value="DUF559"/>
    <property type="match status" value="1"/>
</dbReference>
<reference evidence="3" key="1">
    <citation type="journal article" date="2019" name="Int. J. Syst. Evol. Microbiol.">
        <title>The Global Catalogue of Microorganisms (GCM) 10K type strain sequencing project: providing services to taxonomists for standard genome sequencing and annotation.</title>
        <authorList>
            <consortium name="The Broad Institute Genomics Platform"/>
            <consortium name="The Broad Institute Genome Sequencing Center for Infectious Disease"/>
            <person name="Wu L."/>
            <person name="Ma J."/>
        </authorList>
    </citation>
    <scope>NUCLEOTIDE SEQUENCE [LARGE SCALE GENOMIC DNA]</scope>
    <source>
        <strain evidence="3">JCM 1365</strain>
    </source>
</reference>